<dbReference type="Gene3D" id="3.30.70.1070">
    <property type="entry name" value="Sporulation related repeat"/>
    <property type="match status" value="1"/>
</dbReference>
<proteinExistence type="predicted"/>
<evidence type="ECO:0000313" key="2">
    <source>
        <dbReference type="EMBL" id="MCS3902970.1"/>
    </source>
</evidence>
<dbReference type="Gene3D" id="1.25.40.10">
    <property type="entry name" value="Tetratricopeptide repeat domain"/>
    <property type="match status" value="2"/>
</dbReference>
<dbReference type="InterPro" id="IPR007730">
    <property type="entry name" value="SPOR-like_dom"/>
</dbReference>
<dbReference type="SMART" id="SM00671">
    <property type="entry name" value="SEL1"/>
    <property type="match status" value="5"/>
</dbReference>
<evidence type="ECO:0000313" key="3">
    <source>
        <dbReference type="Proteomes" id="UP001204445"/>
    </source>
</evidence>
<dbReference type="AlphaFoldDB" id="A0AAE3HII5"/>
<dbReference type="GO" id="GO:0042834">
    <property type="term" value="F:peptidoglycan binding"/>
    <property type="evidence" value="ECO:0007669"/>
    <property type="project" value="InterPro"/>
</dbReference>
<dbReference type="RefSeq" id="WP_259054575.1">
    <property type="nucleotide sequence ID" value="NZ_JANUCT010000005.1"/>
</dbReference>
<name>A0AAE3HII5_9GAMM</name>
<dbReference type="InterPro" id="IPR006597">
    <property type="entry name" value="Sel1-like"/>
</dbReference>
<evidence type="ECO:0000259" key="1">
    <source>
        <dbReference type="PROSITE" id="PS51724"/>
    </source>
</evidence>
<comment type="caution">
    <text evidence="2">The sequence shown here is derived from an EMBL/GenBank/DDBJ whole genome shotgun (WGS) entry which is preliminary data.</text>
</comment>
<sequence length="391" mass="43470">MPFRPAGLTYTVNARITLLRGATAIVLALWLALLTASPALAQGYNEAKQAYLAKEYDKALNILEPLATEGDSDAQVLLGLMYDYGHGVEADPQTAIDWYTRAARQGLPVVQHDLGVKYFQGKGIERDYDQARLWWQMAANAGLADSQFNLGLMYYRGLGVAQDRERARDLFEQAAAQDHANAQYSLAVMYAFSQGVEQDYERAFKLFEAAADNDIAQAQYNLGVFFENGYGVDKEMDRARYWYKQAAANDIDKAVERLAVLDGDASGAAGSEPEDTATAADDIREATDMAGTSGQFRRDDWLREQSAGEFTIQLISLTDEQSTKQYLQDHALTDRGGYIEVKVDGQRRYNAIYGTYSNYESAQAAITELPTSVQRGQPWVRNFGVLQDLMP</sequence>
<dbReference type="EMBL" id="JANUCT010000005">
    <property type="protein sequence ID" value="MCS3902970.1"/>
    <property type="molecule type" value="Genomic_DNA"/>
</dbReference>
<gene>
    <name evidence="2" type="ORF">J2T55_000978</name>
</gene>
<dbReference type="PANTHER" id="PTHR43628">
    <property type="entry name" value="ACTIVATOR OF C KINASE PROTEIN 1-RELATED"/>
    <property type="match status" value="1"/>
</dbReference>
<organism evidence="2 3">
    <name type="scientific">Methylohalomonas lacus</name>
    <dbReference type="NCBI Taxonomy" id="398773"/>
    <lineage>
        <taxon>Bacteria</taxon>
        <taxon>Pseudomonadati</taxon>
        <taxon>Pseudomonadota</taxon>
        <taxon>Gammaproteobacteria</taxon>
        <taxon>Methylohalomonadales</taxon>
        <taxon>Methylohalomonadaceae</taxon>
        <taxon>Methylohalomonas</taxon>
    </lineage>
</organism>
<feature type="domain" description="SPOR" evidence="1">
    <location>
        <begin position="304"/>
        <end position="382"/>
    </location>
</feature>
<dbReference type="InterPro" id="IPR011990">
    <property type="entry name" value="TPR-like_helical_dom_sf"/>
</dbReference>
<dbReference type="InterPro" id="IPR036680">
    <property type="entry name" value="SPOR-like_sf"/>
</dbReference>
<accession>A0AAE3HII5</accession>
<dbReference type="SUPFAM" id="SSF81901">
    <property type="entry name" value="HCP-like"/>
    <property type="match status" value="1"/>
</dbReference>
<dbReference type="Pfam" id="PF05036">
    <property type="entry name" value="SPOR"/>
    <property type="match status" value="1"/>
</dbReference>
<dbReference type="Proteomes" id="UP001204445">
    <property type="component" value="Unassembled WGS sequence"/>
</dbReference>
<dbReference type="InterPro" id="IPR052945">
    <property type="entry name" value="Mitotic_Regulator"/>
</dbReference>
<dbReference type="Pfam" id="PF08238">
    <property type="entry name" value="Sel1"/>
    <property type="match status" value="5"/>
</dbReference>
<dbReference type="PANTHER" id="PTHR43628:SF1">
    <property type="entry name" value="CHITIN SYNTHASE REGULATORY FACTOR 2-RELATED"/>
    <property type="match status" value="1"/>
</dbReference>
<protein>
    <submittedName>
        <fullName evidence="2">TPR repeat protein</fullName>
    </submittedName>
</protein>
<reference evidence="2" key="1">
    <citation type="submission" date="2022-08" db="EMBL/GenBank/DDBJ databases">
        <title>Genomic Encyclopedia of Type Strains, Phase III (KMG-III): the genomes of soil and plant-associated and newly described type strains.</title>
        <authorList>
            <person name="Whitman W."/>
        </authorList>
    </citation>
    <scope>NUCLEOTIDE SEQUENCE</scope>
    <source>
        <strain evidence="2">HMT 1</strain>
    </source>
</reference>
<keyword evidence="3" id="KW-1185">Reference proteome</keyword>
<dbReference type="PROSITE" id="PS51724">
    <property type="entry name" value="SPOR"/>
    <property type="match status" value="1"/>
</dbReference>